<feature type="non-terminal residue" evidence="1">
    <location>
        <position position="341"/>
    </location>
</feature>
<comment type="caution">
    <text evidence="1">The sequence shown here is derived from an EMBL/GenBank/DDBJ whole genome shotgun (WGS) entry which is preliminary data.</text>
</comment>
<protein>
    <submittedName>
        <fullName evidence="1">Uncharacterized protein</fullName>
    </submittedName>
</protein>
<sequence length="341" mass="39118">INSYFTDDFDGTTITWNNQPATGDFQELTVVPAIGYQNVDLGDPYSYYKLVEASGEGWFYSTEYSSNNPYIRHYLSKKYQDFVGGYVYMQTDESETLSIINAPYGTNYTIHEGEYFEIELESSASHIDMKLYSGGVLNITLTVLSGNTNLNKRTIGVGIPSNVTFDQIEFIGIDMEDTEYFIGYDIFVGGYEDVELYYNMFIDPDGKDYLMAQVGDYLLRIWDEVVVVNDIIISSVFIEGINITLTYDLLTRNYIPVIKWNLKIYHYAYELSTIEIFNATDSTLVESTTMGYNEILDFYLVNGSYIVNWTNGENGVVTTYNIILDIDRILVLSTIYYNLYF</sequence>
<dbReference type="AlphaFoldDB" id="A0A0F8W1Q2"/>
<accession>A0A0F8W1Q2</accession>
<name>A0A0F8W1Q2_9ZZZZ</name>
<feature type="non-terminal residue" evidence="1">
    <location>
        <position position="1"/>
    </location>
</feature>
<reference evidence="1" key="1">
    <citation type="journal article" date="2015" name="Nature">
        <title>Complex archaea that bridge the gap between prokaryotes and eukaryotes.</title>
        <authorList>
            <person name="Spang A."/>
            <person name="Saw J.H."/>
            <person name="Jorgensen S.L."/>
            <person name="Zaremba-Niedzwiedzka K."/>
            <person name="Martijn J."/>
            <person name="Lind A.E."/>
            <person name="van Eijk R."/>
            <person name="Schleper C."/>
            <person name="Guy L."/>
            <person name="Ettema T.J."/>
        </authorList>
    </citation>
    <scope>NUCLEOTIDE SEQUENCE</scope>
</reference>
<organism evidence="1">
    <name type="scientific">marine sediment metagenome</name>
    <dbReference type="NCBI Taxonomy" id="412755"/>
    <lineage>
        <taxon>unclassified sequences</taxon>
        <taxon>metagenomes</taxon>
        <taxon>ecological metagenomes</taxon>
    </lineage>
</organism>
<gene>
    <name evidence="1" type="ORF">LCGC14_3123030</name>
</gene>
<dbReference type="EMBL" id="LAZR01067918">
    <property type="protein sequence ID" value="KKK50637.1"/>
    <property type="molecule type" value="Genomic_DNA"/>
</dbReference>
<proteinExistence type="predicted"/>
<evidence type="ECO:0000313" key="1">
    <source>
        <dbReference type="EMBL" id="KKK50637.1"/>
    </source>
</evidence>